<sequence length="578" mass="63492">MPSTRRKVDESSPAKTEKRVLRSSKRVKHPTEPSSTSTPIHVLPIPLRRAIGPLLACPFAGLAVETLMHIFAYLPLLCPPSPLPPAESQRTWLAVTQVCRHWRRSAFACRELWAQIPLHSTRWAAFALEQSRPVPISVRVPEWTPHIRKGALAALREMPRMRELMLDVSTGGVGREDAGTIQVALGVPAPELVELAIARTGRETYLASLLSDSGMLKGATPEKLRRLVVSGVPTRFDSPLLRAPLTHLELVGCAFAQNSMTQLLNQLALMPHLETLILSKTLPLTTAVDAGSVTTRVPLLHLKSLSLQGYIAQIAALMEHVTVPTSAALSWECWYQPRNHSLDEFGALISSTLKTHFADAHTAGLSFEEFSIKGAEPVDITVVASQSSGSSSSWGDQPALPSEVKIVLFAASMGETGEAEYAKRFLMEMTRSLPLSRAESLYAQPGIFLDKQVWRDVYGAPGVFAHVQRVRTGCVAGNGLAHVLYLPHPTPLFPAVHDIQIDLKGLYLTDPTIAERFTVFMRVMEQRDVSHTFRLTITECEVSESTLAMVRARFGDDAIKWDGRYHGVTPGLPNSCLE</sequence>
<dbReference type="EMBL" id="MU275899">
    <property type="protein sequence ID" value="KAI0047736.1"/>
    <property type="molecule type" value="Genomic_DNA"/>
</dbReference>
<evidence type="ECO:0000313" key="1">
    <source>
        <dbReference type="EMBL" id="KAI0047736.1"/>
    </source>
</evidence>
<name>A0ACB8RVB7_9AGAM</name>
<protein>
    <submittedName>
        <fullName evidence="1">Uncharacterized protein</fullName>
    </submittedName>
</protein>
<evidence type="ECO:0000313" key="2">
    <source>
        <dbReference type="Proteomes" id="UP000814033"/>
    </source>
</evidence>
<organism evidence="1 2">
    <name type="scientific">Auriscalpium vulgare</name>
    <dbReference type="NCBI Taxonomy" id="40419"/>
    <lineage>
        <taxon>Eukaryota</taxon>
        <taxon>Fungi</taxon>
        <taxon>Dikarya</taxon>
        <taxon>Basidiomycota</taxon>
        <taxon>Agaricomycotina</taxon>
        <taxon>Agaricomycetes</taxon>
        <taxon>Russulales</taxon>
        <taxon>Auriscalpiaceae</taxon>
        <taxon>Auriscalpium</taxon>
    </lineage>
</organism>
<gene>
    <name evidence="1" type="ORF">FA95DRAFT_1605865</name>
</gene>
<dbReference type="Proteomes" id="UP000814033">
    <property type="component" value="Unassembled WGS sequence"/>
</dbReference>
<reference evidence="1" key="1">
    <citation type="submission" date="2021-02" db="EMBL/GenBank/DDBJ databases">
        <authorList>
            <consortium name="DOE Joint Genome Institute"/>
            <person name="Ahrendt S."/>
            <person name="Looney B.P."/>
            <person name="Miyauchi S."/>
            <person name="Morin E."/>
            <person name="Drula E."/>
            <person name="Courty P.E."/>
            <person name="Chicoki N."/>
            <person name="Fauchery L."/>
            <person name="Kohler A."/>
            <person name="Kuo A."/>
            <person name="Labutti K."/>
            <person name="Pangilinan J."/>
            <person name="Lipzen A."/>
            <person name="Riley R."/>
            <person name="Andreopoulos W."/>
            <person name="He G."/>
            <person name="Johnson J."/>
            <person name="Barry K.W."/>
            <person name="Grigoriev I.V."/>
            <person name="Nagy L."/>
            <person name="Hibbett D."/>
            <person name="Henrissat B."/>
            <person name="Matheny P.B."/>
            <person name="Labbe J."/>
            <person name="Martin F."/>
        </authorList>
    </citation>
    <scope>NUCLEOTIDE SEQUENCE</scope>
    <source>
        <strain evidence="1">FP105234-sp</strain>
    </source>
</reference>
<keyword evidence="2" id="KW-1185">Reference proteome</keyword>
<comment type="caution">
    <text evidence="1">The sequence shown here is derived from an EMBL/GenBank/DDBJ whole genome shotgun (WGS) entry which is preliminary data.</text>
</comment>
<reference evidence="1" key="2">
    <citation type="journal article" date="2022" name="New Phytol.">
        <title>Evolutionary transition to the ectomycorrhizal habit in the genomes of a hyperdiverse lineage of mushroom-forming fungi.</title>
        <authorList>
            <person name="Looney B."/>
            <person name="Miyauchi S."/>
            <person name="Morin E."/>
            <person name="Drula E."/>
            <person name="Courty P.E."/>
            <person name="Kohler A."/>
            <person name="Kuo A."/>
            <person name="LaButti K."/>
            <person name="Pangilinan J."/>
            <person name="Lipzen A."/>
            <person name="Riley R."/>
            <person name="Andreopoulos W."/>
            <person name="He G."/>
            <person name="Johnson J."/>
            <person name="Nolan M."/>
            <person name="Tritt A."/>
            <person name="Barry K.W."/>
            <person name="Grigoriev I.V."/>
            <person name="Nagy L.G."/>
            <person name="Hibbett D."/>
            <person name="Henrissat B."/>
            <person name="Matheny P.B."/>
            <person name="Labbe J."/>
            <person name="Martin F.M."/>
        </authorList>
    </citation>
    <scope>NUCLEOTIDE SEQUENCE</scope>
    <source>
        <strain evidence="1">FP105234-sp</strain>
    </source>
</reference>
<proteinExistence type="predicted"/>
<accession>A0ACB8RVB7</accession>